<sequence>MAHRILLLEDEQAIADTLIYSLRSEGFEVAHVTLVRDALAAFAHQAPDLAILDVGLPDGNGFDVCRAIRKTSELPILFLTARSEEIDRILGLELGADDYVSKPFSPREVGARVKAILRRSAVRAAAPAAADAEAAPLLQLDEGAQRIRCAGQWLALTRYEFRLLATLLRRPQRIFSRAELMNLVWDDAPDTADRTVDAHIRLVRAKLREAGASAELIQTHRHMGYSLRA</sequence>
<dbReference type="EMBL" id="CP097636">
    <property type="protein sequence ID" value="URI11660.1"/>
    <property type="molecule type" value="Genomic_DNA"/>
</dbReference>
<dbReference type="PROSITE" id="PS51755">
    <property type="entry name" value="OMPR_PHOB"/>
    <property type="match status" value="1"/>
</dbReference>
<dbReference type="PANTHER" id="PTHR48111:SF6">
    <property type="entry name" value="TRANSCRIPTIONAL REGULATORY PROTEIN CREB"/>
    <property type="match status" value="1"/>
</dbReference>
<protein>
    <submittedName>
        <fullName evidence="6">Two-component system response regulator CreB</fullName>
    </submittedName>
</protein>
<dbReference type="InterPro" id="IPR036388">
    <property type="entry name" value="WH-like_DNA-bd_sf"/>
</dbReference>
<name>A0ABY4SJX5_AQUTE</name>
<dbReference type="SUPFAM" id="SSF46894">
    <property type="entry name" value="C-terminal effector domain of the bipartite response regulators"/>
    <property type="match status" value="1"/>
</dbReference>
<dbReference type="InterPro" id="IPR001867">
    <property type="entry name" value="OmpR/PhoB-type_DNA-bd"/>
</dbReference>
<feature type="domain" description="OmpR/PhoB-type" evidence="5">
    <location>
        <begin position="129"/>
        <end position="229"/>
    </location>
</feature>
<dbReference type="InterPro" id="IPR039420">
    <property type="entry name" value="WalR-like"/>
</dbReference>
<dbReference type="SMART" id="SM00862">
    <property type="entry name" value="Trans_reg_C"/>
    <property type="match status" value="1"/>
</dbReference>
<dbReference type="Gene3D" id="3.40.50.2300">
    <property type="match status" value="1"/>
</dbReference>
<dbReference type="Proteomes" id="UP001056201">
    <property type="component" value="Chromosome 2"/>
</dbReference>
<dbReference type="CDD" id="cd00383">
    <property type="entry name" value="trans_reg_C"/>
    <property type="match status" value="1"/>
</dbReference>
<dbReference type="InterPro" id="IPR016032">
    <property type="entry name" value="Sig_transdc_resp-reg_C-effctor"/>
</dbReference>
<feature type="domain" description="Response regulatory" evidence="4">
    <location>
        <begin position="4"/>
        <end position="117"/>
    </location>
</feature>
<dbReference type="Pfam" id="PF00486">
    <property type="entry name" value="Trans_reg_C"/>
    <property type="match status" value="1"/>
</dbReference>
<dbReference type="InterPro" id="IPR011006">
    <property type="entry name" value="CheY-like_superfamily"/>
</dbReference>
<dbReference type="PANTHER" id="PTHR48111">
    <property type="entry name" value="REGULATOR OF RPOS"/>
    <property type="match status" value="1"/>
</dbReference>
<keyword evidence="7" id="KW-1185">Reference proteome</keyword>
<gene>
    <name evidence="6" type="primary">creB</name>
    <name evidence="6" type="ORF">MW290_22310</name>
</gene>
<evidence type="ECO:0000256" key="1">
    <source>
        <dbReference type="ARBA" id="ARBA00023125"/>
    </source>
</evidence>
<feature type="modified residue" description="4-aspartylphosphate" evidence="2">
    <location>
        <position position="53"/>
    </location>
</feature>
<dbReference type="NCBIfam" id="NF008296">
    <property type="entry name" value="PRK11083.1"/>
    <property type="match status" value="1"/>
</dbReference>
<evidence type="ECO:0000256" key="2">
    <source>
        <dbReference type="PROSITE-ProRule" id="PRU00169"/>
    </source>
</evidence>
<evidence type="ECO:0000313" key="7">
    <source>
        <dbReference type="Proteomes" id="UP001056201"/>
    </source>
</evidence>
<evidence type="ECO:0000259" key="5">
    <source>
        <dbReference type="PROSITE" id="PS51755"/>
    </source>
</evidence>
<keyword evidence="2" id="KW-0597">Phosphoprotein</keyword>
<proteinExistence type="predicted"/>
<dbReference type="Gene3D" id="1.10.10.10">
    <property type="entry name" value="Winged helix-like DNA-binding domain superfamily/Winged helix DNA-binding domain"/>
    <property type="match status" value="1"/>
</dbReference>
<feature type="DNA-binding region" description="OmpR/PhoB-type" evidence="3">
    <location>
        <begin position="129"/>
        <end position="229"/>
    </location>
</feature>
<organism evidence="6 7">
    <name type="scientific">Aquincola tertiaricarbonis</name>
    <dbReference type="NCBI Taxonomy" id="391953"/>
    <lineage>
        <taxon>Bacteria</taxon>
        <taxon>Pseudomonadati</taxon>
        <taxon>Pseudomonadota</taxon>
        <taxon>Betaproteobacteria</taxon>
        <taxon>Burkholderiales</taxon>
        <taxon>Sphaerotilaceae</taxon>
        <taxon>Aquincola</taxon>
    </lineage>
</organism>
<evidence type="ECO:0000313" key="6">
    <source>
        <dbReference type="EMBL" id="URI11660.1"/>
    </source>
</evidence>
<evidence type="ECO:0000256" key="3">
    <source>
        <dbReference type="PROSITE-ProRule" id="PRU01091"/>
    </source>
</evidence>
<dbReference type="Pfam" id="PF00072">
    <property type="entry name" value="Response_reg"/>
    <property type="match status" value="1"/>
</dbReference>
<dbReference type="SUPFAM" id="SSF52172">
    <property type="entry name" value="CheY-like"/>
    <property type="match status" value="1"/>
</dbReference>
<dbReference type="Gene3D" id="6.10.250.690">
    <property type="match status" value="1"/>
</dbReference>
<reference evidence="6" key="1">
    <citation type="submission" date="2022-05" db="EMBL/GenBank/DDBJ databases">
        <title>An RpoN-dependent PEP-CTERM gene is involved in floc formation of an Aquincola tertiaricarbonis strain.</title>
        <authorList>
            <person name="Qiu D."/>
            <person name="Xia M."/>
        </authorList>
    </citation>
    <scope>NUCLEOTIDE SEQUENCE</scope>
    <source>
        <strain evidence="6">RN12</strain>
    </source>
</reference>
<dbReference type="InterPro" id="IPR001789">
    <property type="entry name" value="Sig_transdc_resp-reg_receiver"/>
</dbReference>
<dbReference type="PROSITE" id="PS50110">
    <property type="entry name" value="RESPONSE_REGULATORY"/>
    <property type="match status" value="1"/>
</dbReference>
<dbReference type="SMART" id="SM00448">
    <property type="entry name" value="REC"/>
    <property type="match status" value="1"/>
</dbReference>
<dbReference type="RefSeq" id="WP_250199852.1">
    <property type="nucleotide sequence ID" value="NZ_CP097636.1"/>
</dbReference>
<accession>A0ABY4SJX5</accession>
<evidence type="ECO:0000259" key="4">
    <source>
        <dbReference type="PROSITE" id="PS50110"/>
    </source>
</evidence>
<keyword evidence="1 3" id="KW-0238">DNA-binding</keyword>